<gene>
    <name evidence="3" type="ORF">PH603_01255</name>
</gene>
<feature type="region of interest" description="Disordered" evidence="1">
    <location>
        <begin position="1"/>
        <end position="20"/>
    </location>
</feature>
<dbReference type="InterPro" id="IPR036388">
    <property type="entry name" value="WH-like_DNA-bd_sf"/>
</dbReference>
<dbReference type="PANTHER" id="PTHR43252">
    <property type="entry name" value="TRANSCRIPTIONAL REGULATOR YQJI"/>
    <property type="match status" value="1"/>
</dbReference>
<proteinExistence type="predicted"/>
<accession>A0AAE9XW88</accession>
<dbReference type="RefSeq" id="WP_289504103.1">
    <property type="nucleotide sequence ID" value="NZ_CP116805.1"/>
</dbReference>
<dbReference type="Pfam" id="PF03551">
    <property type="entry name" value="PadR"/>
    <property type="match status" value="1"/>
</dbReference>
<dbReference type="InterPro" id="IPR005149">
    <property type="entry name" value="Tscrpt_reg_PadR_N"/>
</dbReference>
<dbReference type="KEGG" id="gso:PH603_01255"/>
<protein>
    <submittedName>
        <fullName evidence="3">PadR family transcriptional regulator</fullName>
    </submittedName>
</protein>
<dbReference type="Proteomes" id="UP001217500">
    <property type="component" value="Chromosome"/>
</dbReference>
<evidence type="ECO:0000259" key="2">
    <source>
        <dbReference type="Pfam" id="PF03551"/>
    </source>
</evidence>
<name>A0AAE9XW88_9PROT</name>
<dbReference type="EMBL" id="CP116805">
    <property type="protein sequence ID" value="WCL54384.1"/>
    <property type="molecule type" value="Genomic_DNA"/>
</dbReference>
<sequence>MRHRQHRFAHGPNRHDEARDDDLFHEGHEHRHRHGPGYGRRRILDSAELRLVLLKLIAEEPCHGYDLIQAVGTLTSSAYAPSPGVVYPALSMLEDTGLIDPVQSEGAKKAFAITNAGETELAEKADMAEAIFQKLSSLTPAEEMPDAAPVKRAMNNLRFALRTALHRTGARKDLAHDIATILDTAAQQIERLE</sequence>
<reference evidence="3" key="1">
    <citation type="submission" date="2023-01" db="EMBL/GenBank/DDBJ databases">
        <title>The genome sequence of Kordiimonadaceae bacterium 6D33.</title>
        <authorList>
            <person name="Liu Y."/>
        </authorList>
    </citation>
    <scope>NUCLEOTIDE SEQUENCE</scope>
    <source>
        <strain evidence="3">6D33</strain>
    </source>
</reference>
<dbReference type="PANTHER" id="PTHR43252:SF7">
    <property type="entry name" value="TRANSCRIPTIONAL REGULATOR YQJI"/>
    <property type="match status" value="1"/>
</dbReference>
<dbReference type="AlphaFoldDB" id="A0AAE9XW88"/>
<feature type="domain" description="Transcription regulator PadR N-terminal" evidence="2">
    <location>
        <begin position="53"/>
        <end position="123"/>
    </location>
</feature>
<organism evidence="3 4">
    <name type="scientific">Gimibacter soli</name>
    <dbReference type="NCBI Taxonomy" id="3024400"/>
    <lineage>
        <taxon>Bacteria</taxon>
        <taxon>Pseudomonadati</taxon>
        <taxon>Pseudomonadota</taxon>
        <taxon>Alphaproteobacteria</taxon>
        <taxon>Kordiimonadales</taxon>
        <taxon>Temperatibacteraceae</taxon>
        <taxon>Gimibacter</taxon>
    </lineage>
</organism>
<dbReference type="SUPFAM" id="SSF46785">
    <property type="entry name" value="Winged helix' DNA-binding domain"/>
    <property type="match status" value="1"/>
</dbReference>
<evidence type="ECO:0000313" key="4">
    <source>
        <dbReference type="Proteomes" id="UP001217500"/>
    </source>
</evidence>
<evidence type="ECO:0000313" key="3">
    <source>
        <dbReference type="EMBL" id="WCL54384.1"/>
    </source>
</evidence>
<evidence type="ECO:0000256" key="1">
    <source>
        <dbReference type="SAM" id="MobiDB-lite"/>
    </source>
</evidence>
<keyword evidence="4" id="KW-1185">Reference proteome</keyword>
<dbReference type="InterPro" id="IPR036390">
    <property type="entry name" value="WH_DNA-bd_sf"/>
</dbReference>
<dbReference type="Gene3D" id="1.10.10.10">
    <property type="entry name" value="Winged helix-like DNA-binding domain superfamily/Winged helix DNA-binding domain"/>
    <property type="match status" value="1"/>
</dbReference>